<keyword evidence="3" id="KW-1185">Reference proteome</keyword>
<accession>A0A176VPI9</accession>
<feature type="compositionally biased region" description="Polar residues" evidence="1">
    <location>
        <begin position="108"/>
        <end position="122"/>
    </location>
</feature>
<protein>
    <submittedName>
        <fullName evidence="2">Uncharacterized protein</fullName>
    </submittedName>
</protein>
<dbReference type="Proteomes" id="UP000077202">
    <property type="component" value="Unassembled WGS sequence"/>
</dbReference>
<feature type="compositionally biased region" description="Low complexity" evidence="1">
    <location>
        <begin position="167"/>
        <end position="189"/>
    </location>
</feature>
<name>A0A176VPI9_MARPO</name>
<reference evidence="2" key="1">
    <citation type="submission" date="2016-03" db="EMBL/GenBank/DDBJ databases">
        <title>Mechanisms controlling the formation of the plant cell surface in tip-growing cells are functionally conserved among land plants.</title>
        <authorList>
            <person name="Honkanen S."/>
            <person name="Jones V.A."/>
            <person name="Morieri G."/>
            <person name="Champion C."/>
            <person name="Hetherington A.J."/>
            <person name="Kelly S."/>
            <person name="Saint-Marcoux D."/>
            <person name="Proust H."/>
            <person name="Prescott H."/>
            <person name="Dolan L."/>
        </authorList>
    </citation>
    <scope>NUCLEOTIDE SEQUENCE [LARGE SCALE GENOMIC DNA]</scope>
    <source>
        <tissue evidence="2">Whole gametophyte</tissue>
    </source>
</reference>
<feature type="region of interest" description="Disordered" evidence="1">
    <location>
        <begin position="108"/>
        <end position="146"/>
    </location>
</feature>
<feature type="region of interest" description="Disordered" evidence="1">
    <location>
        <begin position="309"/>
        <end position="333"/>
    </location>
</feature>
<proteinExistence type="predicted"/>
<evidence type="ECO:0000313" key="3">
    <source>
        <dbReference type="Proteomes" id="UP000077202"/>
    </source>
</evidence>
<evidence type="ECO:0000313" key="2">
    <source>
        <dbReference type="EMBL" id="OAE22820.1"/>
    </source>
</evidence>
<dbReference type="EMBL" id="LVLJ01003060">
    <property type="protein sequence ID" value="OAE22820.1"/>
    <property type="molecule type" value="Genomic_DNA"/>
</dbReference>
<organism evidence="2 3">
    <name type="scientific">Marchantia polymorpha subsp. ruderalis</name>
    <dbReference type="NCBI Taxonomy" id="1480154"/>
    <lineage>
        <taxon>Eukaryota</taxon>
        <taxon>Viridiplantae</taxon>
        <taxon>Streptophyta</taxon>
        <taxon>Embryophyta</taxon>
        <taxon>Marchantiophyta</taxon>
        <taxon>Marchantiopsida</taxon>
        <taxon>Marchantiidae</taxon>
        <taxon>Marchantiales</taxon>
        <taxon>Marchantiaceae</taxon>
        <taxon>Marchantia</taxon>
    </lineage>
</organism>
<evidence type="ECO:0000256" key="1">
    <source>
        <dbReference type="SAM" id="MobiDB-lite"/>
    </source>
</evidence>
<dbReference type="AlphaFoldDB" id="A0A176VPI9"/>
<feature type="compositionally biased region" description="Basic residues" evidence="1">
    <location>
        <begin position="316"/>
        <end position="333"/>
    </location>
</feature>
<comment type="caution">
    <text evidence="2">The sequence shown here is derived from an EMBL/GenBank/DDBJ whole genome shotgun (WGS) entry which is preliminary data.</text>
</comment>
<gene>
    <name evidence="2" type="ORF">AXG93_496s1160</name>
</gene>
<sequence>MRTGCFFSPCVSRPKIIPDDEDEGSVDSEPYSPQNVDFLQNLANVESIILSQMGEKEHSGCTERDEYRIKTAASMARSNSLAAKELGSKAGGHIIFEKVSQFSRCPSLSSNQSGGFVSTANGKQDDKTSTRSAMPTAEEHRSLYSPSPSFRWDYEEPYRVDRTPEFSTRSSSMQKSASSTSSLSKQTSISGDQKKVMNLQFTEDSETVGCYIHVSRTNQRILNHYQLRPFMDELKRWSMQVPSTSSLRYKHSTGVDVSLPWPDLRTGSIQEIEKFVDSVNRIEGRKVFYCLRMEHPHSSFLKLPPCVPPPAPPSIKKQRSLRNRFTKSGSGRK</sequence>
<feature type="region of interest" description="Disordered" evidence="1">
    <location>
        <begin position="165"/>
        <end position="189"/>
    </location>
</feature>